<dbReference type="Proteomes" id="UP000224182">
    <property type="component" value="Unassembled WGS sequence"/>
</dbReference>
<evidence type="ECO:0008006" key="7">
    <source>
        <dbReference type="Google" id="ProtNLM"/>
    </source>
</evidence>
<dbReference type="Proteomes" id="UP000196759">
    <property type="component" value="Chromosome"/>
</dbReference>
<name>A0A1Z3CL38_FUSNP</name>
<reference evidence="1 4" key="1">
    <citation type="submission" date="2017-06" db="EMBL/GenBank/DDBJ databases">
        <title>Draft genome sequence of Fusobacterium nucleatum subsp. polymorphum KCOM 1260 (=ChDC F218).</title>
        <authorList>
            <person name="Kook J.-K."/>
            <person name="Park S.-N."/>
            <person name="Lim Y.K."/>
            <person name="Roh H."/>
        </authorList>
    </citation>
    <scope>NUCLEOTIDE SEQUENCE [LARGE SCALE GENOMIC DNA]</scope>
    <source>
        <strain evidence="1">KCOM 1260</strain>
        <strain evidence="4">KCOM 1260 (ChDC F218)</strain>
    </source>
</reference>
<evidence type="ECO:0000313" key="6">
    <source>
        <dbReference type="Proteomes" id="UP000224507"/>
    </source>
</evidence>
<dbReference type="EMBL" id="NIRO01000013">
    <property type="protein sequence ID" value="PHI11550.1"/>
    <property type="molecule type" value="Genomic_DNA"/>
</dbReference>
<evidence type="ECO:0000313" key="2">
    <source>
        <dbReference type="EMBL" id="PHI07450.1"/>
    </source>
</evidence>
<sequence length="289" mass="34281">MKKYLKLFILMLLIFSYSYSVSKIMPETDWKIKNLKGKVKSMVKTEYEYDSSGKLEKTWVTETYFNEQGYITDEVQYVDNRLNQSIIYKNNSDGLPIKKDEVSRVYSYKYEETKDGNLLVTIKEENVDNENFPLLEKITYNKNGKKVHHLVYSGKELITNDTYIYNEKGNLIEIKQAVSTDVKDNRFRENGIKITYNYKTNGDYEKTTEVATAKWTYLYDKNGNEQEYISMIKTGSEGKTKISIYLKFKDTTRDEHGNLTRSTSVRYDYSKKKEKGIYKRLENKYEYYE</sequence>
<protein>
    <recommendedName>
        <fullName evidence="7">Type IV secretion protein Rhs</fullName>
    </recommendedName>
</protein>
<evidence type="ECO:0000313" key="1">
    <source>
        <dbReference type="EMBL" id="ASC03643.1"/>
    </source>
</evidence>
<organism evidence="1 4">
    <name type="scientific">Fusobacterium nucleatum subsp. polymorphum</name>
    <name type="common">Fusobacterium polymorphum</name>
    <dbReference type="NCBI Taxonomy" id="76857"/>
    <lineage>
        <taxon>Bacteria</taxon>
        <taxon>Fusobacteriati</taxon>
        <taxon>Fusobacteriota</taxon>
        <taxon>Fusobacteriia</taxon>
        <taxon>Fusobacteriales</taxon>
        <taxon>Fusobacteriaceae</taxon>
        <taxon>Fusobacterium</taxon>
    </lineage>
</organism>
<dbReference type="EMBL" id="CP021934">
    <property type="protein sequence ID" value="ASC03643.1"/>
    <property type="molecule type" value="Genomic_DNA"/>
</dbReference>
<evidence type="ECO:0000313" key="3">
    <source>
        <dbReference type="EMBL" id="PHI11550.1"/>
    </source>
</evidence>
<proteinExistence type="predicted"/>
<dbReference type="RefSeq" id="WP_023037747.1">
    <property type="nucleotide sequence ID" value="NZ_CP021934.1"/>
</dbReference>
<reference evidence="2 5" key="2">
    <citation type="submission" date="2017-06" db="EMBL/GenBank/DDBJ databases">
        <title>Draft genome sequence of Fusobacterium nucleatum subsp. polymorphum KCOM 1271 (=ChDC F305).</title>
        <authorList>
            <person name="Kook J.-K."/>
            <person name="Park S.-N."/>
            <person name="Lim Y.K."/>
            <person name="Roh H."/>
        </authorList>
    </citation>
    <scope>NUCLEOTIDE SEQUENCE [LARGE SCALE GENOMIC DNA]</scope>
    <source>
        <strain evidence="2">KCOM 1271</strain>
        <strain evidence="5">KCOM 1271 (ChDC F305)</strain>
    </source>
</reference>
<keyword evidence="4" id="KW-1185">Reference proteome</keyword>
<evidence type="ECO:0000313" key="5">
    <source>
        <dbReference type="Proteomes" id="UP000224182"/>
    </source>
</evidence>
<gene>
    <name evidence="1" type="ORF">CBG50_10445</name>
    <name evidence="2" type="ORF">CBG54_10900</name>
    <name evidence="3" type="ORF">CBG56_09405</name>
</gene>
<accession>A0A1Z3CL38</accession>
<dbReference type="Proteomes" id="UP000224507">
    <property type="component" value="Unassembled WGS sequence"/>
</dbReference>
<dbReference type="AlphaFoldDB" id="A0A1Z3CL38"/>
<evidence type="ECO:0000313" key="4">
    <source>
        <dbReference type="Proteomes" id="UP000196759"/>
    </source>
</evidence>
<dbReference type="EMBL" id="NIRN01000001">
    <property type="protein sequence ID" value="PHI07450.1"/>
    <property type="molecule type" value="Genomic_DNA"/>
</dbReference>
<reference evidence="3 6" key="3">
    <citation type="submission" date="2017-06" db="EMBL/GenBank/DDBJ databases">
        <title>Draft genome sequence of Fusobacterium nucleatum subsp. polymorphum KCOM 1274 (=ChDC F309).</title>
        <authorList>
            <person name="Kook J.-K."/>
            <person name="Park S.-N."/>
            <person name="Lim Y.K."/>
            <person name="Roh H."/>
        </authorList>
    </citation>
    <scope>NUCLEOTIDE SEQUENCE [LARGE SCALE GENOMIC DNA]</scope>
    <source>
        <strain evidence="3">KCOM 1274</strain>
        <strain evidence="6">KCOM 1274 (ChDC F309)</strain>
    </source>
</reference>